<keyword evidence="1" id="KW-1133">Transmembrane helix</keyword>
<proteinExistence type="predicted"/>
<reference evidence="2" key="1">
    <citation type="submission" date="2021-01" db="EMBL/GenBank/DDBJ databases">
        <title>Genome sequence of Phenylobacterium sp. 20VBR1 isolated from a valley glaceir, Ny-Alesund, Svalbard.</title>
        <authorList>
            <person name="Thomas F.A."/>
            <person name="Krishnan K.P."/>
            <person name="Sinha R.K."/>
        </authorList>
    </citation>
    <scope>NUCLEOTIDE SEQUENCE</scope>
    <source>
        <strain evidence="2">20VBR1</strain>
    </source>
</reference>
<dbReference type="EMBL" id="CP068570">
    <property type="protein sequence ID" value="QQZ49326.1"/>
    <property type="molecule type" value="Genomic_DNA"/>
</dbReference>
<sequence>METTMTLEALEAETRDPFFDHWAPMFVVYAANAVALALLVLFWPAFALLDRLPAAKPRPFPGQVEST</sequence>
<evidence type="ECO:0000256" key="1">
    <source>
        <dbReference type="SAM" id="Phobius"/>
    </source>
</evidence>
<protein>
    <submittedName>
        <fullName evidence="2">Uncharacterized protein</fullName>
    </submittedName>
</protein>
<name>A0A974P180_9CAUL</name>
<dbReference type="AlphaFoldDB" id="A0A974P180"/>
<gene>
    <name evidence="2" type="ORF">JKL49_19995</name>
</gene>
<accession>A0A974P180</accession>
<feature type="transmembrane region" description="Helical" evidence="1">
    <location>
        <begin position="26"/>
        <end position="49"/>
    </location>
</feature>
<evidence type="ECO:0000313" key="2">
    <source>
        <dbReference type="EMBL" id="QQZ49326.1"/>
    </source>
</evidence>
<keyword evidence="1" id="KW-0812">Transmembrane</keyword>
<keyword evidence="1" id="KW-0472">Membrane</keyword>
<organism evidence="2">
    <name type="scientific">Phenylobacterium glaciei</name>
    <dbReference type="NCBI Taxonomy" id="2803784"/>
    <lineage>
        <taxon>Bacteria</taxon>
        <taxon>Pseudomonadati</taxon>
        <taxon>Pseudomonadota</taxon>
        <taxon>Alphaproteobacteria</taxon>
        <taxon>Caulobacterales</taxon>
        <taxon>Caulobacteraceae</taxon>
        <taxon>Phenylobacterium</taxon>
    </lineage>
</organism>